<feature type="binding site" description="axial binding residue" evidence="8">
    <location>
        <position position="484"/>
    </location>
    <ligand>
        <name>heme</name>
        <dbReference type="ChEBI" id="CHEBI:30413"/>
    </ligand>
    <ligandPart>
        <name>Fe</name>
        <dbReference type="ChEBI" id="CHEBI:18248"/>
    </ligandPart>
</feature>
<sequence length="536" mass="61595">MMRTNFTLLTTAAGRKMTKNGLDQLLVRRITNSLPCAQHVMVDYFEGKEEPRTDADWLNAKDYKEIPGPSNFELIRGYFPGGALYKTTIKEMEVHFRKKYGDIIRFNGTVGKTDILFTFNPADFETVFRNETIWPVRVGFQSLAYYRLEKRPHIFHGIDGLLTSQGRAWGYMRNKVNPVMMKVQNIRPNLPAVDGIAQEFIERLDSILDPHTGRLSTDFSEEAKMWAFETVALVALNTHLGLMSREKSNAMALKLSESIAEFFSLCYYYEVIPPFWRYFETAGFKKLIKAYDSITEITTHYIEKAMEQFDQSAEGKSVLEKLYRIDKNVAVVMAMDMLMAGMDTTSSALISTLYFLSKNPEKQEELRKELIALLPEPNMPLTEENTKNMPYLRGCIKETLRFRPIANGNFRIAGRDLVLSGYRVPKGVGVYMATMTLSNSDAYFERSAEFLPERWIKSAKATCPVSQKHNPFVYLPFGFGPRTCIGKRLAEMELETILVRILRNYRVSWVGEKPLEYINNLILQPAGEMSFKFEKL</sequence>
<dbReference type="GO" id="GO:0020037">
    <property type="term" value="F:heme binding"/>
    <property type="evidence" value="ECO:0007669"/>
    <property type="project" value="InterPro"/>
</dbReference>
<dbReference type="PRINTS" id="PR00463">
    <property type="entry name" value="EP450I"/>
</dbReference>
<dbReference type="InterPro" id="IPR001128">
    <property type="entry name" value="Cyt_P450"/>
</dbReference>
<dbReference type="Gene3D" id="1.10.630.10">
    <property type="entry name" value="Cytochrome P450"/>
    <property type="match status" value="1"/>
</dbReference>
<dbReference type="InterPro" id="IPR017972">
    <property type="entry name" value="Cyt_P450_CS"/>
</dbReference>
<dbReference type="Pfam" id="PF00067">
    <property type="entry name" value="p450"/>
    <property type="match status" value="1"/>
</dbReference>
<reference evidence="10" key="2">
    <citation type="journal article" date="2014" name="BMC Genomics">
        <title>A genomic perspective to assessing quality of mass-reared SIT flies used in Mediterranean fruit fly (Ceratitis capitata) eradication in California.</title>
        <authorList>
            <person name="Calla B."/>
            <person name="Hall B."/>
            <person name="Hou S."/>
            <person name="Geib S.M."/>
        </authorList>
    </citation>
    <scope>NUCLEOTIDE SEQUENCE</scope>
</reference>
<proteinExistence type="evidence at transcript level"/>
<dbReference type="PROSITE" id="PS00086">
    <property type="entry name" value="CYTOCHROME_P450"/>
    <property type="match status" value="1"/>
</dbReference>
<dbReference type="AlphaFoldDB" id="W8B3E3"/>
<evidence type="ECO:0000256" key="5">
    <source>
        <dbReference type="ARBA" id="ARBA00023002"/>
    </source>
</evidence>
<evidence type="ECO:0000256" key="6">
    <source>
        <dbReference type="ARBA" id="ARBA00023004"/>
    </source>
</evidence>
<evidence type="ECO:0000256" key="7">
    <source>
        <dbReference type="ARBA" id="ARBA00023033"/>
    </source>
</evidence>
<keyword evidence="6 8" id="KW-0408">Iron</keyword>
<evidence type="ECO:0000313" key="10">
    <source>
        <dbReference type="EMBL" id="JAB93057.1"/>
    </source>
</evidence>
<protein>
    <submittedName>
        <fullName evidence="10">Putative cytochrome P450 12b2, mitochondrial</fullName>
    </submittedName>
</protein>
<keyword evidence="5 9" id="KW-0560">Oxidoreductase</keyword>
<dbReference type="InterPro" id="IPR050479">
    <property type="entry name" value="CYP11_CYP27_families"/>
</dbReference>
<dbReference type="SUPFAM" id="SSF48264">
    <property type="entry name" value="Cytochrome P450"/>
    <property type="match status" value="1"/>
</dbReference>
<gene>
    <name evidence="10" type="primary">C12B2</name>
</gene>
<evidence type="ECO:0000256" key="1">
    <source>
        <dbReference type="ARBA" id="ARBA00001971"/>
    </source>
</evidence>
<dbReference type="InterPro" id="IPR036396">
    <property type="entry name" value="Cyt_P450_sf"/>
</dbReference>
<dbReference type="GO" id="GO:0004497">
    <property type="term" value="F:monooxygenase activity"/>
    <property type="evidence" value="ECO:0007669"/>
    <property type="project" value="UniProtKB-KW"/>
</dbReference>
<dbReference type="PRINTS" id="PR00385">
    <property type="entry name" value="P450"/>
</dbReference>
<evidence type="ECO:0000256" key="9">
    <source>
        <dbReference type="RuleBase" id="RU000461"/>
    </source>
</evidence>
<evidence type="ECO:0000256" key="2">
    <source>
        <dbReference type="ARBA" id="ARBA00010617"/>
    </source>
</evidence>
<dbReference type="FunFam" id="1.10.630.10:FF:000006">
    <property type="entry name" value="Cytochrome P450 302a1, mitochondrial"/>
    <property type="match status" value="1"/>
</dbReference>
<comment type="cofactor">
    <cofactor evidence="1 8">
        <name>heme</name>
        <dbReference type="ChEBI" id="CHEBI:30413"/>
    </cofactor>
</comment>
<dbReference type="GO" id="GO:0005506">
    <property type="term" value="F:iron ion binding"/>
    <property type="evidence" value="ECO:0007669"/>
    <property type="project" value="InterPro"/>
</dbReference>
<dbReference type="PANTHER" id="PTHR24279:SF120">
    <property type="entry name" value="CYTOCHROME P450"/>
    <property type="match status" value="1"/>
</dbReference>
<dbReference type="GO" id="GO:0016705">
    <property type="term" value="F:oxidoreductase activity, acting on paired donors, with incorporation or reduction of molecular oxygen"/>
    <property type="evidence" value="ECO:0007669"/>
    <property type="project" value="InterPro"/>
</dbReference>
<keyword evidence="4 8" id="KW-0479">Metal-binding</keyword>
<name>W8B3E3_CERCA</name>
<comment type="similarity">
    <text evidence="2 9">Belongs to the cytochrome P450 family.</text>
</comment>
<reference evidence="10" key="1">
    <citation type="submission" date="2013-07" db="EMBL/GenBank/DDBJ databases">
        <authorList>
            <person name="Geib S."/>
        </authorList>
    </citation>
    <scope>NUCLEOTIDE SEQUENCE</scope>
</reference>
<dbReference type="PANTHER" id="PTHR24279">
    <property type="entry name" value="CYTOCHROME P450"/>
    <property type="match status" value="1"/>
</dbReference>
<keyword evidence="3 8" id="KW-0349">Heme</keyword>
<dbReference type="OrthoDB" id="3945418at2759"/>
<evidence type="ECO:0000256" key="4">
    <source>
        <dbReference type="ARBA" id="ARBA00022723"/>
    </source>
</evidence>
<dbReference type="EMBL" id="GAMC01013498">
    <property type="protein sequence ID" value="JAB93057.1"/>
    <property type="molecule type" value="mRNA"/>
</dbReference>
<keyword evidence="7 9" id="KW-0503">Monooxygenase</keyword>
<evidence type="ECO:0000256" key="3">
    <source>
        <dbReference type="ARBA" id="ARBA00022617"/>
    </source>
</evidence>
<dbReference type="CDD" id="cd11054">
    <property type="entry name" value="CYP24A1-like"/>
    <property type="match status" value="1"/>
</dbReference>
<accession>W8B3E3</accession>
<organism evidence="10">
    <name type="scientific">Ceratitis capitata</name>
    <name type="common">Mediterranean fruit fly</name>
    <name type="synonym">Tephritis capitata</name>
    <dbReference type="NCBI Taxonomy" id="7213"/>
    <lineage>
        <taxon>Eukaryota</taxon>
        <taxon>Metazoa</taxon>
        <taxon>Ecdysozoa</taxon>
        <taxon>Arthropoda</taxon>
        <taxon>Hexapoda</taxon>
        <taxon>Insecta</taxon>
        <taxon>Pterygota</taxon>
        <taxon>Neoptera</taxon>
        <taxon>Endopterygota</taxon>
        <taxon>Diptera</taxon>
        <taxon>Brachycera</taxon>
        <taxon>Muscomorpha</taxon>
        <taxon>Tephritoidea</taxon>
        <taxon>Tephritidae</taxon>
        <taxon>Ceratitis</taxon>
        <taxon>Ceratitis</taxon>
    </lineage>
</organism>
<evidence type="ECO:0000256" key="8">
    <source>
        <dbReference type="PIRSR" id="PIRSR602401-1"/>
    </source>
</evidence>
<dbReference type="InterPro" id="IPR002401">
    <property type="entry name" value="Cyt_P450_E_grp-I"/>
</dbReference>